<feature type="transmembrane region" description="Helical" evidence="6">
    <location>
        <begin position="21"/>
        <end position="37"/>
    </location>
</feature>
<dbReference type="InterPro" id="IPR023408">
    <property type="entry name" value="MscS_beta-dom_sf"/>
</dbReference>
<proteinExistence type="predicted"/>
<comment type="caution">
    <text evidence="8">The sequence shown here is derived from an EMBL/GenBank/DDBJ whole genome shotgun (WGS) entry which is preliminary data.</text>
</comment>
<evidence type="ECO:0000313" key="9">
    <source>
        <dbReference type="Proteomes" id="UP001168338"/>
    </source>
</evidence>
<keyword evidence="9" id="KW-1185">Reference proteome</keyword>
<evidence type="ECO:0000256" key="3">
    <source>
        <dbReference type="ARBA" id="ARBA00022692"/>
    </source>
</evidence>
<evidence type="ECO:0000313" key="8">
    <source>
        <dbReference type="EMBL" id="MDN7025729.1"/>
    </source>
</evidence>
<dbReference type="Pfam" id="PF00924">
    <property type="entry name" value="MS_channel_2nd"/>
    <property type="match status" value="1"/>
</dbReference>
<protein>
    <submittedName>
        <fullName evidence="8">Mechanosensitive ion channel</fullName>
    </submittedName>
</protein>
<gene>
    <name evidence="8" type="ORF">FGU65_12700</name>
</gene>
<dbReference type="Gene3D" id="2.30.30.60">
    <property type="match status" value="1"/>
</dbReference>
<dbReference type="InterPro" id="IPR010920">
    <property type="entry name" value="LSM_dom_sf"/>
</dbReference>
<keyword evidence="5 6" id="KW-0472">Membrane</keyword>
<keyword evidence="3 6" id="KW-0812">Transmembrane</keyword>
<dbReference type="RefSeq" id="WP_301664916.1">
    <property type="nucleotide sequence ID" value="NZ_VCYH01000009.1"/>
</dbReference>
<sequence>MEKRESPPAIRERQNGIAREAVVLTLLVLLTASFWFADQIFPDISLQKLFQTFFAITVIYALFALAHFIATRRIRESSTRYSLNRALSVLNVVVIAAVVVRIWIDTNYIFVAYGIIGAGIAVALQDLFRSFVGGILIVLYGIYAVGDRIEINEREGDVIDIGIFTTTVFEIHAHQVMGEQPTGRIVTIPNGAVLTSEVTNFTKDHDFIWDEISIPITYDSDWESAIETLIAIVDAETREITDRAEDEIEELGDRYYLPRKVVEPSVYLTLTESWITFDIRYVTDARMVRLTRDDLTRKILRAIEQTDDITIAAPVSLGINTETTVEGRAGAGRRTHPSTWRIR</sequence>
<evidence type="ECO:0000256" key="2">
    <source>
        <dbReference type="ARBA" id="ARBA00022475"/>
    </source>
</evidence>
<reference evidence="8" key="1">
    <citation type="submission" date="2019-05" db="EMBL/GenBank/DDBJ databases">
        <title>Methanoculleus sp. FWC-SCC1, a methanogenic archaeon isolated from deep marine cold seep.</title>
        <authorList>
            <person name="Chen Y.-W."/>
            <person name="Chen S.-C."/>
            <person name="Teng N.-H."/>
            <person name="Lai M.-C."/>
        </authorList>
    </citation>
    <scope>NUCLEOTIDE SEQUENCE</scope>
    <source>
        <strain evidence="8">FWC-SCC1</strain>
    </source>
</reference>
<keyword evidence="4 6" id="KW-1133">Transmembrane helix</keyword>
<dbReference type="EMBL" id="VCYH01000009">
    <property type="protein sequence ID" value="MDN7025729.1"/>
    <property type="molecule type" value="Genomic_DNA"/>
</dbReference>
<dbReference type="SUPFAM" id="SSF50182">
    <property type="entry name" value="Sm-like ribonucleoproteins"/>
    <property type="match status" value="1"/>
</dbReference>
<feature type="transmembrane region" description="Helical" evidence="6">
    <location>
        <begin position="49"/>
        <end position="70"/>
    </location>
</feature>
<keyword evidence="2" id="KW-1003">Cell membrane</keyword>
<dbReference type="InterPro" id="IPR006685">
    <property type="entry name" value="MscS_channel_2nd"/>
</dbReference>
<comment type="subcellular location">
    <subcellularLocation>
        <location evidence="1">Cell membrane</location>
        <topology evidence="1">Multi-pass membrane protein</topology>
    </subcellularLocation>
</comment>
<evidence type="ECO:0000259" key="7">
    <source>
        <dbReference type="Pfam" id="PF00924"/>
    </source>
</evidence>
<feature type="transmembrane region" description="Helical" evidence="6">
    <location>
        <begin position="110"/>
        <end position="143"/>
    </location>
</feature>
<evidence type="ECO:0000256" key="4">
    <source>
        <dbReference type="ARBA" id="ARBA00022989"/>
    </source>
</evidence>
<dbReference type="PANTHER" id="PTHR30566">
    <property type="entry name" value="YNAI-RELATED MECHANOSENSITIVE ION CHANNEL"/>
    <property type="match status" value="1"/>
</dbReference>
<dbReference type="Proteomes" id="UP001168338">
    <property type="component" value="Unassembled WGS sequence"/>
</dbReference>
<evidence type="ECO:0000256" key="6">
    <source>
        <dbReference type="SAM" id="Phobius"/>
    </source>
</evidence>
<evidence type="ECO:0000256" key="5">
    <source>
        <dbReference type="ARBA" id="ARBA00023136"/>
    </source>
</evidence>
<dbReference type="InterPro" id="IPR011066">
    <property type="entry name" value="MscS_channel_C_sf"/>
</dbReference>
<accession>A0ABT8MCR5</accession>
<feature type="transmembrane region" description="Helical" evidence="6">
    <location>
        <begin position="82"/>
        <end position="104"/>
    </location>
</feature>
<dbReference type="Gene3D" id="3.30.70.100">
    <property type="match status" value="1"/>
</dbReference>
<name>A0ABT8MCR5_9EURY</name>
<evidence type="ECO:0000256" key="1">
    <source>
        <dbReference type="ARBA" id="ARBA00004651"/>
    </source>
</evidence>
<organism evidence="8 9">
    <name type="scientific">Methanoculleus frigidifontis</name>
    <dbReference type="NCBI Taxonomy" id="2584085"/>
    <lineage>
        <taxon>Archaea</taxon>
        <taxon>Methanobacteriati</taxon>
        <taxon>Methanobacteriota</taxon>
        <taxon>Stenosarchaea group</taxon>
        <taxon>Methanomicrobia</taxon>
        <taxon>Methanomicrobiales</taxon>
        <taxon>Methanomicrobiaceae</taxon>
        <taxon>Methanoculleus</taxon>
    </lineage>
</organism>
<dbReference type="PANTHER" id="PTHR30566:SF5">
    <property type="entry name" value="MECHANOSENSITIVE ION CHANNEL PROTEIN 1, MITOCHONDRIAL-RELATED"/>
    <property type="match status" value="1"/>
</dbReference>
<dbReference type="SUPFAM" id="SSF82689">
    <property type="entry name" value="Mechanosensitive channel protein MscS (YggB), C-terminal domain"/>
    <property type="match status" value="1"/>
</dbReference>
<feature type="domain" description="Mechanosensitive ion channel MscS" evidence="7">
    <location>
        <begin position="126"/>
        <end position="203"/>
    </location>
</feature>